<dbReference type="Proteomes" id="UP000178720">
    <property type="component" value="Unassembled WGS sequence"/>
</dbReference>
<name>A0A1F4Y565_9BACT</name>
<sequence length="119" mass="13806">MFTGTLIKESLDKEDLWDSLPLTDFETEMLKEHAPDQPSVWHLAQLNIEDVDIKKISKELSKSLKQGTWYVDFSDRATVYIVFAGKIFKYPKGDLEKRKEAQAYGRSLGIPERQLNWKA</sequence>
<evidence type="ECO:0000313" key="1">
    <source>
        <dbReference type="EMBL" id="OGC89069.1"/>
    </source>
</evidence>
<gene>
    <name evidence="1" type="ORF">A3D70_01605</name>
</gene>
<dbReference type="EMBL" id="MEWV01000001">
    <property type="protein sequence ID" value="OGC89069.1"/>
    <property type="molecule type" value="Genomic_DNA"/>
</dbReference>
<dbReference type="AlphaFoldDB" id="A0A1F4Y565"/>
<comment type="caution">
    <text evidence="1">The sequence shown here is derived from an EMBL/GenBank/DDBJ whole genome shotgun (WGS) entry which is preliminary data.</text>
</comment>
<reference evidence="1 2" key="1">
    <citation type="journal article" date="2016" name="Nat. Commun.">
        <title>Thousands of microbial genomes shed light on interconnected biogeochemical processes in an aquifer system.</title>
        <authorList>
            <person name="Anantharaman K."/>
            <person name="Brown C.T."/>
            <person name="Hug L.A."/>
            <person name="Sharon I."/>
            <person name="Castelle C.J."/>
            <person name="Probst A.J."/>
            <person name="Thomas B.C."/>
            <person name="Singh A."/>
            <person name="Wilkins M.J."/>
            <person name="Karaoz U."/>
            <person name="Brodie E.L."/>
            <person name="Williams K.H."/>
            <person name="Hubbard S.S."/>
            <person name="Banfield J.F."/>
        </authorList>
    </citation>
    <scope>NUCLEOTIDE SEQUENCE [LARGE SCALE GENOMIC DNA]</scope>
</reference>
<protein>
    <submittedName>
        <fullName evidence="1">Uncharacterized protein</fullName>
    </submittedName>
</protein>
<evidence type="ECO:0000313" key="2">
    <source>
        <dbReference type="Proteomes" id="UP000178720"/>
    </source>
</evidence>
<accession>A0A1F4Y565</accession>
<organism evidence="1 2">
    <name type="scientific">Candidatus Adlerbacteria bacterium RIFCSPHIGHO2_02_FULL_54_18</name>
    <dbReference type="NCBI Taxonomy" id="1797241"/>
    <lineage>
        <taxon>Bacteria</taxon>
        <taxon>Candidatus Adleribacteriota</taxon>
    </lineage>
</organism>
<proteinExistence type="predicted"/>